<protein>
    <submittedName>
        <fullName evidence="6">Tyrosine-type recombinase/integrase</fullName>
    </submittedName>
</protein>
<organism evidence="6 7">
    <name type="scientific">Arcanobacterium phocisimile</name>
    <dbReference type="NCBI Taxonomy" id="1302235"/>
    <lineage>
        <taxon>Bacteria</taxon>
        <taxon>Bacillati</taxon>
        <taxon>Actinomycetota</taxon>
        <taxon>Actinomycetes</taxon>
        <taxon>Actinomycetales</taxon>
        <taxon>Actinomycetaceae</taxon>
        <taxon>Arcanobacterium</taxon>
    </lineage>
</organism>
<feature type="domain" description="Core-binding (CB)" evidence="5">
    <location>
        <begin position="4"/>
        <end position="81"/>
    </location>
</feature>
<dbReference type="InterPro" id="IPR044068">
    <property type="entry name" value="CB"/>
</dbReference>
<gene>
    <name evidence="6" type="ORF">JTE88_08260</name>
</gene>
<evidence type="ECO:0000256" key="1">
    <source>
        <dbReference type="ARBA" id="ARBA00023125"/>
    </source>
</evidence>
<dbReference type="Gene3D" id="1.10.443.10">
    <property type="entry name" value="Intergrase catalytic core"/>
    <property type="match status" value="1"/>
</dbReference>
<evidence type="ECO:0000313" key="7">
    <source>
        <dbReference type="Proteomes" id="UP000602653"/>
    </source>
</evidence>
<dbReference type="PANTHER" id="PTHR30349:SF64">
    <property type="entry name" value="PROPHAGE INTEGRASE INTD-RELATED"/>
    <property type="match status" value="1"/>
</dbReference>
<dbReference type="InterPro" id="IPR050090">
    <property type="entry name" value="Tyrosine_recombinase_XerCD"/>
</dbReference>
<dbReference type="Proteomes" id="UP000602653">
    <property type="component" value="Chromosome"/>
</dbReference>
<reference evidence="6 7" key="1">
    <citation type="submission" date="2021-02" db="EMBL/GenBank/DDBJ databases">
        <title>Complete Genome Sequence of Arcanobacterium phocisimile strain DSM 26142T from a harbour seal.</title>
        <authorList>
            <person name="Borowiak M."/>
            <person name="Alssahen M."/>
            <person name="Malorny B."/>
            <person name="Laemmler C."/>
            <person name="Siebert U."/>
            <person name="Ploetz M."/>
            <person name="Abdulmawjood A."/>
        </authorList>
    </citation>
    <scope>NUCLEOTIDE SEQUENCE [LARGE SCALE GENOMIC DNA]</scope>
    <source>
        <strain evidence="6 7">DSM 26142</strain>
    </source>
</reference>
<keyword evidence="7" id="KW-1185">Reference proteome</keyword>
<proteinExistence type="predicted"/>
<dbReference type="RefSeq" id="WP_204424252.1">
    <property type="nucleotide sequence ID" value="NZ_CP070228.1"/>
</dbReference>
<evidence type="ECO:0000313" key="6">
    <source>
        <dbReference type="EMBL" id="QRV02052.1"/>
    </source>
</evidence>
<dbReference type="PROSITE" id="PS51898">
    <property type="entry name" value="TYR_RECOMBINASE"/>
    <property type="match status" value="1"/>
</dbReference>
<evidence type="ECO:0000259" key="5">
    <source>
        <dbReference type="PROSITE" id="PS51900"/>
    </source>
</evidence>
<sequence>MNNTTTQTILSDWTLAMRAQALSPLTIHERIRVSNCLCEYVDATPVTITTDQIIEWVSLLPSAVTKWTYFTHIKALFTWLEITRRRTDNPLLGLKAPRRPKYYPRPISLEVIEHVLNQRLYRKTRCMILLAFNCGLRVGEICKVRGQDYDRQAGLLTVEGKGGKRNTIPVNSGLQPFFNTMPAHGWWFPCRNGGHVRSRSVGDTIVRTFRRYNIHMVSHQLRHAFATELLAADVDLRIVQLLMRHESIQTTALYTRVARTQQLEGTNKLPVFLGKD</sequence>
<keyword evidence="1 3" id="KW-0238">DNA-binding</keyword>
<evidence type="ECO:0000256" key="3">
    <source>
        <dbReference type="PROSITE-ProRule" id="PRU01248"/>
    </source>
</evidence>
<dbReference type="EMBL" id="CP070228">
    <property type="protein sequence ID" value="QRV02052.1"/>
    <property type="molecule type" value="Genomic_DNA"/>
</dbReference>
<dbReference type="Pfam" id="PF00589">
    <property type="entry name" value="Phage_integrase"/>
    <property type="match status" value="1"/>
</dbReference>
<name>A0ABX7IGU9_9ACTO</name>
<dbReference type="PROSITE" id="PS51900">
    <property type="entry name" value="CB"/>
    <property type="match status" value="1"/>
</dbReference>
<dbReference type="InterPro" id="IPR013762">
    <property type="entry name" value="Integrase-like_cat_sf"/>
</dbReference>
<feature type="domain" description="Tyr recombinase" evidence="4">
    <location>
        <begin position="102"/>
        <end position="268"/>
    </location>
</feature>
<evidence type="ECO:0000256" key="2">
    <source>
        <dbReference type="ARBA" id="ARBA00023172"/>
    </source>
</evidence>
<dbReference type="InterPro" id="IPR002104">
    <property type="entry name" value="Integrase_catalytic"/>
</dbReference>
<keyword evidence="2" id="KW-0233">DNA recombination</keyword>
<dbReference type="PANTHER" id="PTHR30349">
    <property type="entry name" value="PHAGE INTEGRASE-RELATED"/>
    <property type="match status" value="1"/>
</dbReference>
<evidence type="ECO:0000259" key="4">
    <source>
        <dbReference type="PROSITE" id="PS51898"/>
    </source>
</evidence>
<accession>A0ABX7IGU9</accession>
<dbReference type="SUPFAM" id="SSF56349">
    <property type="entry name" value="DNA breaking-rejoining enzymes"/>
    <property type="match status" value="1"/>
</dbReference>
<dbReference type="InterPro" id="IPR011010">
    <property type="entry name" value="DNA_brk_join_enz"/>
</dbReference>